<keyword evidence="2" id="KW-1133">Transmembrane helix</keyword>
<evidence type="ECO:0000259" key="3">
    <source>
        <dbReference type="Pfam" id="PF07693"/>
    </source>
</evidence>
<evidence type="ECO:0000256" key="2">
    <source>
        <dbReference type="SAM" id="Phobius"/>
    </source>
</evidence>
<feature type="transmembrane region" description="Helical" evidence="2">
    <location>
        <begin position="431"/>
        <end position="447"/>
    </location>
</feature>
<dbReference type="InterPro" id="IPR011646">
    <property type="entry name" value="KAP_P-loop"/>
</dbReference>
<keyword evidence="5" id="KW-1185">Reference proteome</keyword>
<dbReference type="AlphaFoldDB" id="A0A6M1QWH2"/>
<sequence length="869" mass="96742">MSENAAASGGDDPGQSADGGIASLRYILEQTIRQVGPFHEDARVARRQLALAILRSRDGGGSLGYVKVFEDHLRETEREEGGFSWQARAARAELGEAYRNYLNEAREIELYEQHLAAAREDTIEEIWARQDLANVLADTHQLNAALKHYEKNYEVSRRLRGRYDRYTDRALRLRDWARDAIDHRHNDIGDDGSKPVERPVMRPPGRRHAVPLEDGAASADLLGIDRDVDALGRMIAARSTQPPLSIALMAPWGGGKSTFMRLLKHKVEVELPDKDDDNFHTSVDVVEFNPWHYSDTHVMVGMSRAIFESLKRYLEDQDLKRSRPGTNGEGSYKEQLADRTALTAARQRLEKTQDELRTNSVIQRPRATMLALRTLPNLLFGRNHRVMRFALMFNAAALVAAVIGMVAWDAWGLQALEGTRAWLEGLIRSQPALLAVIGLAAAALEGLPKQRAIRRKIASGSTWLVGFVAAGVDAELERLDDELAKTEGSATTKVVADLETILRDPERAAERDAQLGIVGVLQRQFEELAEAVRNDGSTRDPLRLKRIVLHVDDLDRCRPERVVEVLHTLNLLQATSLFVIVVSIDPRWLRRAMWDLEPVAAIDLEKAEVAGRLRTEIGDPLEFLDKVFQIPYALRPMNATNAEDYFTSLVNQKELVDPMPPRAEPAATSGGRPGGGGPASTEEPPAHPLTVTPREWDYLRPLAAGQQTPRAVKRFLNLYQLLRLTTSLRMEGETEMLGDDVHGDRRAAAMLLAILVGAPRQGSELLGEMLKTDHQDSDLTELVDALQTRHLRDPQGRHGRGRQEAVGPCETCAAWLRISMVVKQKTSIEDPPTLVRDFRPWVGEVSRFSFHTEAIGLAGVGSGAQLDTP</sequence>
<dbReference type="PANTHER" id="PTHR22674">
    <property type="entry name" value="NTPASE, KAP FAMILY P-LOOP DOMAIN-CONTAINING 1"/>
    <property type="match status" value="1"/>
</dbReference>
<evidence type="ECO:0000313" key="4">
    <source>
        <dbReference type="EMBL" id="NGN94285.1"/>
    </source>
</evidence>
<accession>A0A6M1QWH2</accession>
<gene>
    <name evidence="4" type="ORF">G5C66_16255</name>
</gene>
<reference evidence="4 5" key="1">
    <citation type="submission" date="2020-02" db="EMBL/GenBank/DDBJ databases">
        <title>Whole-genome analyses of novel actinobacteria.</title>
        <authorList>
            <person name="Sahin N."/>
        </authorList>
    </citation>
    <scope>NUCLEOTIDE SEQUENCE [LARGE SCALE GENOMIC DNA]</scope>
    <source>
        <strain evidence="4 5">KC13</strain>
    </source>
</reference>
<dbReference type="EMBL" id="JAALAA010000013">
    <property type="protein sequence ID" value="NGN94285.1"/>
    <property type="molecule type" value="Genomic_DNA"/>
</dbReference>
<feature type="transmembrane region" description="Helical" evidence="2">
    <location>
        <begin position="389"/>
        <end position="411"/>
    </location>
</feature>
<dbReference type="InterPro" id="IPR052754">
    <property type="entry name" value="NTPase_KAP_P-loop"/>
</dbReference>
<feature type="region of interest" description="Disordered" evidence="1">
    <location>
        <begin position="318"/>
        <end position="337"/>
    </location>
</feature>
<dbReference type="Pfam" id="PF07693">
    <property type="entry name" value="KAP_NTPase"/>
    <property type="match status" value="2"/>
</dbReference>
<dbReference type="InterPro" id="IPR011990">
    <property type="entry name" value="TPR-like_helical_dom_sf"/>
</dbReference>
<evidence type="ECO:0000313" key="5">
    <source>
        <dbReference type="Proteomes" id="UP000483261"/>
    </source>
</evidence>
<keyword evidence="2" id="KW-0472">Membrane</keyword>
<dbReference type="Gene3D" id="1.25.40.10">
    <property type="entry name" value="Tetratricopeptide repeat domain"/>
    <property type="match status" value="1"/>
</dbReference>
<dbReference type="PANTHER" id="PTHR22674:SF6">
    <property type="entry name" value="NTPASE KAP FAMILY P-LOOP DOMAIN-CONTAINING PROTEIN 1"/>
    <property type="match status" value="1"/>
</dbReference>
<feature type="domain" description="KAP NTPase" evidence="3">
    <location>
        <begin position="544"/>
        <end position="719"/>
    </location>
</feature>
<dbReference type="Proteomes" id="UP000483261">
    <property type="component" value="Unassembled WGS sequence"/>
</dbReference>
<comment type="caution">
    <text evidence="4">The sequence shown here is derived from an EMBL/GenBank/DDBJ whole genome shotgun (WGS) entry which is preliminary data.</text>
</comment>
<feature type="region of interest" description="Disordered" evidence="1">
    <location>
        <begin position="657"/>
        <end position="686"/>
    </location>
</feature>
<dbReference type="RefSeq" id="WP_165112000.1">
    <property type="nucleotide sequence ID" value="NZ_JAALAA010000013.1"/>
</dbReference>
<feature type="compositionally biased region" description="Basic and acidic residues" evidence="1">
    <location>
        <begin position="187"/>
        <end position="200"/>
    </location>
</feature>
<evidence type="ECO:0000256" key="1">
    <source>
        <dbReference type="SAM" id="MobiDB-lite"/>
    </source>
</evidence>
<proteinExistence type="predicted"/>
<protein>
    <recommendedName>
        <fullName evidence="3">KAP NTPase domain-containing protein</fullName>
    </recommendedName>
</protein>
<keyword evidence="2" id="KW-0812">Transmembrane</keyword>
<feature type="domain" description="KAP NTPase" evidence="3">
    <location>
        <begin position="233"/>
        <end position="317"/>
    </location>
</feature>
<organism evidence="4 5">
    <name type="scientific">Nocardioides turkmenicus</name>
    <dbReference type="NCBI Taxonomy" id="2711220"/>
    <lineage>
        <taxon>Bacteria</taxon>
        <taxon>Bacillati</taxon>
        <taxon>Actinomycetota</taxon>
        <taxon>Actinomycetes</taxon>
        <taxon>Propionibacteriales</taxon>
        <taxon>Nocardioidaceae</taxon>
        <taxon>Nocardioides</taxon>
    </lineage>
</organism>
<feature type="region of interest" description="Disordered" evidence="1">
    <location>
        <begin position="187"/>
        <end position="210"/>
    </location>
</feature>
<name>A0A6M1QWH2_9ACTN</name>